<dbReference type="GO" id="GO:0005737">
    <property type="term" value="C:cytoplasm"/>
    <property type="evidence" value="ECO:0007669"/>
    <property type="project" value="UniProtKB-SubCell"/>
</dbReference>
<dbReference type="NCBIfam" id="TIGR03139">
    <property type="entry name" value="QueF-II"/>
    <property type="match status" value="1"/>
</dbReference>
<dbReference type="Gene3D" id="3.30.1130.10">
    <property type="match status" value="1"/>
</dbReference>
<evidence type="ECO:0000313" key="7">
    <source>
        <dbReference type="Proteomes" id="UP000182409"/>
    </source>
</evidence>
<feature type="binding site" evidence="5">
    <location>
        <begin position="96"/>
        <end position="97"/>
    </location>
    <ligand>
        <name>substrate</name>
    </ligand>
</feature>
<dbReference type="UniPathway" id="UPA00392"/>
<dbReference type="OrthoDB" id="9795077at2"/>
<reference evidence="6 7" key="1">
    <citation type="submission" date="2016-10" db="EMBL/GenBank/DDBJ databases">
        <authorList>
            <person name="de Groot N.N."/>
        </authorList>
    </citation>
    <scope>NUCLEOTIDE SEQUENCE [LARGE SCALE GENOMIC DNA]</scope>
    <source>
        <strain evidence="6 7">AB35.6</strain>
    </source>
</reference>
<dbReference type="EMBL" id="FNSD01000001">
    <property type="protein sequence ID" value="SEB55237.1"/>
    <property type="molecule type" value="Genomic_DNA"/>
</dbReference>
<dbReference type="AlphaFoldDB" id="A0A1H4K9Z3"/>
<comment type="catalytic activity">
    <reaction evidence="5">
        <text>7-aminomethyl-7-carbaguanine + 2 NADP(+) = 7-cyano-7-carbaguanine + 2 NADPH + 3 H(+)</text>
        <dbReference type="Rhea" id="RHEA:13409"/>
        <dbReference type="ChEBI" id="CHEBI:15378"/>
        <dbReference type="ChEBI" id="CHEBI:45075"/>
        <dbReference type="ChEBI" id="CHEBI:57783"/>
        <dbReference type="ChEBI" id="CHEBI:58349"/>
        <dbReference type="ChEBI" id="CHEBI:58703"/>
        <dbReference type="EC" id="1.7.1.13"/>
    </reaction>
</comment>
<dbReference type="GO" id="GO:0008616">
    <property type="term" value="P:tRNA queuosine(34) biosynthetic process"/>
    <property type="evidence" value="ECO:0007669"/>
    <property type="project" value="UniProtKB-UniRule"/>
</dbReference>
<dbReference type="GO" id="GO:0033739">
    <property type="term" value="F:preQ1 synthase activity"/>
    <property type="evidence" value="ECO:0007669"/>
    <property type="project" value="UniProtKB-UniRule"/>
</dbReference>
<dbReference type="InterPro" id="IPR029500">
    <property type="entry name" value="QueF"/>
</dbReference>
<dbReference type="Proteomes" id="UP000182409">
    <property type="component" value="Unassembled WGS sequence"/>
</dbReference>
<name>A0A1H4K9Z3_9BACT</name>
<evidence type="ECO:0000256" key="4">
    <source>
        <dbReference type="ARBA" id="ARBA00023002"/>
    </source>
</evidence>
<comment type="pathway">
    <text evidence="5">tRNA modification; tRNA-queuosine biosynthesis.</text>
</comment>
<dbReference type="InterPro" id="IPR016856">
    <property type="entry name" value="QueF_type1"/>
</dbReference>
<organism evidence="6 7">
    <name type="scientific">Terriglobus roseus</name>
    <dbReference type="NCBI Taxonomy" id="392734"/>
    <lineage>
        <taxon>Bacteria</taxon>
        <taxon>Pseudomonadati</taxon>
        <taxon>Acidobacteriota</taxon>
        <taxon>Terriglobia</taxon>
        <taxon>Terriglobales</taxon>
        <taxon>Acidobacteriaceae</taxon>
        <taxon>Terriglobus</taxon>
    </lineage>
</organism>
<evidence type="ECO:0000256" key="5">
    <source>
        <dbReference type="HAMAP-Rule" id="MF_00818"/>
    </source>
</evidence>
<dbReference type="SUPFAM" id="SSF55620">
    <property type="entry name" value="Tetrahydrobiopterin biosynthesis enzymes-like"/>
    <property type="match status" value="1"/>
</dbReference>
<evidence type="ECO:0000256" key="2">
    <source>
        <dbReference type="ARBA" id="ARBA00022785"/>
    </source>
</evidence>
<keyword evidence="2 5" id="KW-0671">Queuosine biosynthesis</keyword>
<evidence type="ECO:0000256" key="3">
    <source>
        <dbReference type="ARBA" id="ARBA00022857"/>
    </source>
</evidence>
<evidence type="ECO:0000313" key="6">
    <source>
        <dbReference type="EMBL" id="SEB55237.1"/>
    </source>
</evidence>
<feature type="active site" description="Thioimide intermediate" evidence="5">
    <location>
        <position position="55"/>
    </location>
</feature>
<accession>A0A1H4K9Z3</accession>
<comment type="similarity">
    <text evidence="5">Belongs to the GTP cyclohydrolase I family. QueF type 1 subfamily.</text>
</comment>
<dbReference type="PANTHER" id="PTHR34354:SF1">
    <property type="entry name" value="NADPH-DEPENDENT 7-CYANO-7-DEAZAGUANINE REDUCTASE"/>
    <property type="match status" value="1"/>
</dbReference>
<keyword evidence="4 5" id="KW-0560">Oxidoreductase</keyword>
<evidence type="ECO:0000256" key="1">
    <source>
        <dbReference type="ARBA" id="ARBA00022490"/>
    </source>
</evidence>
<keyword evidence="3 5" id="KW-0521">NADP</keyword>
<dbReference type="RefSeq" id="WP_074652686.1">
    <property type="nucleotide sequence ID" value="NZ_FNSD01000001.1"/>
</dbReference>
<dbReference type="Pfam" id="PF14489">
    <property type="entry name" value="QueF"/>
    <property type="match status" value="1"/>
</dbReference>
<dbReference type="PANTHER" id="PTHR34354">
    <property type="entry name" value="NADPH-DEPENDENT 7-CYANO-7-DEAZAGUANINE REDUCTASE"/>
    <property type="match status" value="1"/>
</dbReference>
<comment type="function">
    <text evidence="5">Catalyzes the NADPH-dependent reduction of 7-cyano-7-deazaguanine (preQ0) to 7-aminomethyl-7-deazaguanine (preQ1).</text>
</comment>
<dbReference type="PIRSF" id="PIRSF027377">
    <property type="entry name" value="Nitrile_oxidored_QueF"/>
    <property type="match status" value="1"/>
</dbReference>
<dbReference type="EC" id="1.7.1.13" evidence="5"/>
<proteinExistence type="inferred from homology"/>
<feature type="binding site" evidence="5">
    <location>
        <begin position="77"/>
        <end position="79"/>
    </location>
    <ligand>
        <name>substrate</name>
    </ligand>
</feature>
<protein>
    <recommendedName>
        <fullName evidence="5">NADPH-dependent 7-cyano-7-deazaguanine reductase</fullName>
        <ecNumber evidence="5">1.7.1.13</ecNumber>
    </recommendedName>
    <alternativeName>
        <fullName evidence="5">7-cyano-7-carbaguanine reductase</fullName>
    </alternativeName>
    <alternativeName>
        <fullName evidence="5">NADPH-dependent nitrile oxidoreductase</fullName>
    </alternativeName>
    <alternativeName>
        <fullName evidence="5">PreQ(0) reductase</fullName>
    </alternativeName>
</protein>
<dbReference type="InterPro" id="IPR050084">
    <property type="entry name" value="NADPH_dep_7-cyano-7-deazaG_red"/>
</dbReference>
<dbReference type="HAMAP" id="MF_00818">
    <property type="entry name" value="QueF_type1"/>
    <property type="match status" value="1"/>
</dbReference>
<comment type="subcellular location">
    <subcellularLocation>
        <location evidence="5">Cytoplasm</location>
    </subcellularLocation>
</comment>
<keyword evidence="1 5" id="KW-0963">Cytoplasm</keyword>
<dbReference type="InterPro" id="IPR043133">
    <property type="entry name" value="GTP-CH-I_C/QueF"/>
</dbReference>
<gene>
    <name evidence="5" type="primary">queF</name>
    <name evidence="6" type="ORF">SAMN05443244_1086</name>
</gene>
<sequence>MKPIPDNRMNNTSPLYTDEHAAAGLDVAMPEIETWQNHFRSYEILIDDPEFTSVCPRTGLPDFGHLTVRYMPKDRCLELKSLKEYLFCYRNLGIFQENICNRVLDDMVKACDPVWAEVKGDFRPRGGISTVVTATYPRPHDQLTPTR</sequence>
<feature type="active site" description="Proton donor" evidence="5">
    <location>
        <position position="62"/>
    </location>
</feature>